<dbReference type="Gene3D" id="3.60.10.10">
    <property type="entry name" value="Endonuclease/exonuclease/phosphatase"/>
    <property type="match status" value="1"/>
</dbReference>
<proteinExistence type="predicted"/>
<dbReference type="Pfam" id="PF13966">
    <property type="entry name" value="zf-RVT"/>
    <property type="match status" value="1"/>
</dbReference>
<dbReference type="EMBL" id="JBANAX010000660">
    <property type="protein sequence ID" value="KAL1198665.1"/>
    <property type="molecule type" value="Genomic_DNA"/>
</dbReference>
<dbReference type="InterPro" id="IPR005135">
    <property type="entry name" value="Endo/exonuclease/phosphatase"/>
</dbReference>
<feature type="domain" description="Reverse transcriptase" evidence="1">
    <location>
        <begin position="490"/>
        <end position="767"/>
    </location>
</feature>
<dbReference type="Proteomes" id="UP001558713">
    <property type="component" value="Unassembled WGS sequence"/>
</dbReference>
<dbReference type="SUPFAM" id="SSF56672">
    <property type="entry name" value="DNA/RNA polymerases"/>
    <property type="match status" value="1"/>
</dbReference>
<dbReference type="AlphaFoldDB" id="A0ABD0ZVQ0"/>
<evidence type="ECO:0000313" key="3">
    <source>
        <dbReference type="Proteomes" id="UP001558713"/>
    </source>
</evidence>
<sequence>MADIFCWNIRGFNDRVKRRSFKKWFRHNKPIFGSLIETRVKSHKSLKYVQSTFPGWNFADNYEFAELGRIWVVWDPKVKLAIFSKSSQMVTCVISLPHSLTEMVVSFVYAVNCKNGRQELWEELTRLALDPTISHKPWAVMGDFNQILHPMEKSNGGTRITQGMAQFRDCVYQAGLFDIASRGKVYTWWNNQELNPIAKKLDRILINDHWQLARPYAYGFFGDLDASDHCPATIVLGEGNKSKRPFMISHFLLQHEEFLPRVAHHWQHLNMAGSSMFVLSRKLKSLKGILRDLNREHFSGLETRVQEAHATLLECQNALLINPSTQLAEQEKVAHRAWLKLAGAEENFLMQRSRVQWIQSGDCNSSFFHRAIAARRGTNQIHYLLDSSDARLDFLEDIQSHTVNYFSDLFGGESTILSQEDIHLINALTPFNCSVSSCQLLQKLPTPEEIRKEVFALPLNKSPGPDGYSGEFFRKAWGIVGEDFIAAVLECFTTGKMLKQWNCTAITLVPKKTGVERLCDYRPISCCNAVYKVVSKLLARRLESLLPEMISNTQSAFVKGRLLVENVLLASELVQGFTRKHTTPRGLLQVDLRKAFDSVSWGFIIQVLKSANFPPIYINWVKNCITTTSFSVTVNGDLCGFFKGGRGLRQGCPLSPFLFVMAMEVLGEMLQRRFQSGNIGMHPLGHNPLITHLAFADDILIFFDGAASSLQGISETLQDFQLLSGLGMNRNKTTLFYAGLNLQESESLTDFGFRHGSMPFRYLGLPLLHKKLRKADYSPLIDKITARIQHWTIKTLSFAGRLQLITSVIYALVNFWLSAFALPKGCLKEIQSLCTKFLWAGNLEKQTTAKVSWKDMCLPKSEGGLGLRDFVSWNKVLTLRLFWLLISGSSSLWVAWNREHRLKRTNIWAVEIQPNSSWIWKFIMALRPLAKGLISCDIGDGNQASFWHDNWTNHGPLLDYLGLSGPTKLGIPISATVAQAATPPGWRLPSARSRSQEILQLRNTLIASPLPLATNGPDHFKWGPPASRSSFFSIKKAWETLRPAATPVPWTKVVWFKGCIPKQSFMFWTANLDRLPVRSRLVNWGMNISPLCCMCNLHTETRDHLFLQCEVAEHLWHMVLRRLGHPTILFHNWSTLITWLSSVSYGISSKLKLIASHAIVYHLWRERNSRHFNSSSVPPATIFALLDRGIKDLLLARRTRKGWTRLLSKWFAYS</sequence>
<dbReference type="PANTHER" id="PTHR33116">
    <property type="entry name" value="REVERSE TRANSCRIPTASE ZINC-BINDING DOMAIN-CONTAINING PROTEIN-RELATED-RELATED"/>
    <property type="match status" value="1"/>
</dbReference>
<dbReference type="InterPro" id="IPR026960">
    <property type="entry name" value="RVT-Znf"/>
</dbReference>
<reference evidence="2 3" key="1">
    <citation type="submission" date="2024-04" db="EMBL/GenBank/DDBJ databases">
        <title>Genome assembly C_amara_ONT_v2.</title>
        <authorList>
            <person name="Yant L."/>
            <person name="Moore C."/>
            <person name="Slenker M."/>
        </authorList>
    </citation>
    <scope>NUCLEOTIDE SEQUENCE [LARGE SCALE GENOMIC DNA]</scope>
    <source>
        <tissue evidence="2">Leaf</tissue>
    </source>
</reference>
<gene>
    <name evidence="2" type="ORF">V5N11_027567</name>
</gene>
<dbReference type="PROSITE" id="PS50878">
    <property type="entry name" value="RT_POL"/>
    <property type="match status" value="1"/>
</dbReference>
<evidence type="ECO:0000313" key="2">
    <source>
        <dbReference type="EMBL" id="KAL1198665.1"/>
    </source>
</evidence>
<protein>
    <submittedName>
        <fullName evidence="2">Ribonuclease H protein</fullName>
    </submittedName>
</protein>
<keyword evidence="3" id="KW-1185">Reference proteome</keyword>
<organism evidence="2 3">
    <name type="scientific">Cardamine amara subsp. amara</name>
    <dbReference type="NCBI Taxonomy" id="228776"/>
    <lineage>
        <taxon>Eukaryota</taxon>
        <taxon>Viridiplantae</taxon>
        <taxon>Streptophyta</taxon>
        <taxon>Embryophyta</taxon>
        <taxon>Tracheophyta</taxon>
        <taxon>Spermatophyta</taxon>
        <taxon>Magnoliopsida</taxon>
        <taxon>eudicotyledons</taxon>
        <taxon>Gunneridae</taxon>
        <taxon>Pentapetalae</taxon>
        <taxon>rosids</taxon>
        <taxon>malvids</taxon>
        <taxon>Brassicales</taxon>
        <taxon>Brassicaceae</taxon>
        <taxon>Cardamineae</taxon>
        <taxon>Cardamine</taxon>
    </lineage>
</organism>
<dbReference type="InterPro" id="IPR036691">
    <property type="entry name" value="Endo/exonu/phosph_ase_sf"/>
</dbReference>
<evidence type="ECO:0000259" key="1">
    <source>
        <dbReference type="PROSITE" id="PS50878"/>
    </source>
</evidence>
<dbReference type="Pfam" id="PF03372">
    <property type="entry name" value="Exo_endo_phos"/>
    <property type="match status" value="1"/>
</dbReference>
<comment type="caution">
    <text evidence="2">The sequence shown here is derived from an EMBL/GenBank/DDBJ whole genome shotgun (WGS) entry which is preliminary data.</text>
</comment>
<dbReference type="SUPFAM" id="SSF56219">
    <property type="entry name" value="DNase I-like"/>
    <property type="match status" value="1"/>
</dbReference>
<name>A0ABD0ZVQ0_CARAN</name>
<dbReference type="InterPro" id="IPR000477">
    <property type="entry name" value="RT_dom"/>
</dbReference>
<dbReference type="PANTHER" id="PTHR33116:SF78">
    <property type="entry name" value="OS12G0587133 PROTEIN"/>
    <property type="match status" value="1"/>
</dbReference>
<dbReference type="InterPro" id="IPR043502">
    <property type="entry name" value="DNA/RNA_pol_sf"/>
</dbReference>
<dbReference type="CDD" id="cd01650">
    <property type="entry name" value="RT_nLTR_like"/>
    <property type="match status" value="1"/>
</dbReference>
<accession>A0ABD0ZVQ0</accession>
<dbReference type="Pfam" id="PF00078">
    <property type="entry name" value="RVT_1"/>
    <property type="match status" value="1"/>
</dbReference>